<gene>
    <name evidence="1" type="ORF">DHETER_LOCUS12573</name>
</gene>
<dbReference type="Proteomes" id="UP000789702">
    <property type="component" value="Unassembled WGS sequence"/>
</dbReference>
<evidence type="ECO:0000313" key="1">
    <source>
        <dbReference type="EMBL" id="CAG8716582.1"/>
    </source>
</evidence>
<protein>
    <submittedName>
        <fullName evidence="1">1849_t:CDS:1</fullName>
    </submittedName>
</protein>
<proteinExistence type="predicted"/>
<comment type="caution">
    <text evidence="1">The sequence shown here is derived from an EMBL/GenBank/DDBJ whole genome shotgun (WGS) entry which is preliminary data.</text>
</comment>
<dbReference type="EMBL" id="CAJVPU010031330">
    <property type="protein sequence ID" value="CAG8716582.1"/>
    <property type="molecule type" value="Genomic_DNA"/>
</dbReference>
<reference evidence="1" key="1">
    <citation type="submission" date="2021-06" db="EMBL/GenBank/DDBJ databases">
        <authorList>
            <person name="Kallberg Y."/>
            <person name="Tangrot J."/>
            <person name="Rosling A."/>
        </authorList>
    </citation>
    <scope>NUCLEOTIDE SEQUENCE</scope>
    <source>
        <strain evidence="1">IL203A</strain>
    </source>
</reference>
<organism evidence="1 2">
    <name type="scientific">Dentiscutata heterogama</name>
    <dbReference type="NCBI Taxonomy" id="1316150"/>
    <lineage>
        <taxon>Eukaryota</taxon>
        <taxon>Fungi</taxon>
        <taxon>Fungi incertae sedis</taxon>
        <taxon>Mucoromycota</taxon>
        <taxon>Glomeromycotina</taxon>
        <taxon>Glomeromycetes</taxon>
        <taxon>Diversisporales</taxon>
        <taxon>Gigasporaceae</taxon>
        <taxon>Dentiscutata</taxon>
    </lineage>
</organism>
<keyword evidence="2" id="KW-1185">Reference proteome</keyword>
<accession>A0ACA9PN20</accession>
<sequence>LEKILVSNICLKVQPFNNLSNSTQQCHMLTIAKYVFDQVEICKENIFHKDDKVEIKQTRFTINDKSF</sequence>
<feature type="non-terminal residue" evidence="1">
    <location>
        <position position="1"/>
    </location>
</feature>
<feature type="non-terminal residue" evidence="1">
    <location>
        <position position="67"/>
    </location>
</feature>
<name>A0ACA9PN20_9GLOM</name>
<evidence type="ECO:0000313" key="2">
    <source>
        <dbReference type="Proteomes" id="UP000789702"/>
    </source>
</evidence>